<dbReference type="AlphaFoldDB" id="A0A0B6ZIP7"/>
<name>A0A0B6ZIP7_9EUPU</name>
<protein>
    <recommendedName>
        <fullName evidence="3">BHLH domain-containing protein</fullName>
    </recommendedName>
</protein>
<evidence type="ECO:0008006" key="3">
    <source>
        <dbReference type="Google" id="ProtNLM"/>
    </source>
</evidence>
<accession>A0A0B6ZIP7</accession>
<gene>
    <name evidence="2" type="primary">ORF66423</name>
</gene>
<feature type="non-terminal residue" evidence="2">
    <location>
        <position position="1"/>
    </location>
</feature>
<dbReference type="EMBL" id="HACG01021604">
    <property type="protein sequence ID" value="CEK68469.1"/>
    <property type="molecule type" value="Transcribed_RNA"/>
</dbReference>
<proteinExistence type="predicted"/>
<evidence type="ECO:0000256" key="1">
    <source>
        <dbReference type="SAM" id="MobiDB-lite"/>
    </source>
</evidence>
<evidence type="ECO:0000313" key="2">
    <source>
        <dbReference type="EMBL" id="CEK68469.1"/>
    </source>
</evidence>
<feature type="compositionally biased region" description="Acidic residues" evidence="1">
    <location>
        <begin position="63"/>
        <end position="92"/>
    </location>
</feature>
<sequence>SRIETLRLAISYISFMARIVNGEDPNTLRVNTYDSQICSSTSLTQSELGKSEANPTLHRCDTDDYDEDRDDHEDDEDETSDVDDDVINGDDE</sequence>
<organism evidence="2">
    <name type="scientific">Arion vulgaris</name>
    <dbReference type="NCBI Taxonomy" id="1028688"/>
    <lineage>
        <taxon>Eukaryota</taxon>
        <taxon>Metazoa</taxon>
        <taxon>Spiralia</taxon>
        <taxon>Lophotrochozoa</taxon>
        <taxon>Mollusca</taxon>
        <taxon>Gastropoda</taxon>
        <taxon>Heterobranchia</taxon>
        <taxon>Euthyneura</taxon>
        <taxon>Panpulmonata</taxon>
        <taxon>Eupulmonata</taxon>
        <taxon>Stylommatophora</taxon>
        <taxon>Helicina</taxon>
        <taxon>Arionoidea</taxon>
        <taxon>Arionidae</taxon>
        <taxon>Arion</taxon>
    </lineage>
</organism>
<reference evidence="2" key="1">
    <citation type="submission" date="2014-12" db="EMBL/GenBank/DDBJ databases">
        <title>Insight into the proteome of Arion vulgaris.</title>
        <authorList>
            <person name="Aradska J."/>
            <person name="Bulat T."/>
            <person name="Smidak R."/>
            <person name="Sarate P."/>
            <person name="Gangsoo J."/>
            <person name="Sialana F."/>
            <person name="Bilban M."/>
            <person name="Lubec G."/>
        </authorList>
    </citation>
    <scope>NUCLEOTIDE SEQUENCE</scope>
    <source>
        <tissue evidence="2">Skin</tissue>
    </source>
</reference>
<feature type="region of interest" description="Disordered" evidence="1">
    <location>
        <begin position="42"/>
        <end position="92"/>
    </location>
</feature>